<protein>
    <submittedName>
        <fullName evidence="2">Uncharacterized protein</fullName>
    </submittedName>
</protein>
<dbReference type="Proteomes" id="UP000694005">
    <property type="component" value="Chromosome A06"/>
</dbReference>
<evidence type="ECO:0000313" key="3">
    <source>
        <dbReference type="Proteomes" id="UP000694005"/>
    </source>
</evidence>
<dbReference type="AlphaFoldDB" id="A0A8D9G786"/>
<evidence type="ECO:0000256" key="1">
    <source>
        <dbReference type="SAM" id="MobiDB-lite"/>
    </source>
</evidence>
<sequence>MRYGFEIQLPAGSKPSETKLQTRRNEVPNTGRLNKPEQRNNRTTIRNKTWTIFQERAQAQGP</sequence>
<dbReference type="EMBL" id="LS974622">
    <property type="protein sequence ID" value="CAG7871708.1"/>
    <property type="molecule type" value="Genomic_DNA"/>
</dbReference>
<evidence type="ECO:0000313" key="2">
    <source>
        <dbReference type="EMBL" id="CAG7871708.1"/>
    </source>
</evidence>
<name>A0A8D9G786_BRACM</name>
<feature type="region of interest" description="Disordered" evidence="1">
    <location>
        <begin position="1"/>
        <end position="46"/>
    </location>
</feature>
<proteinExistence type="predicted"/>
<reference evidence="2 3" key="1">
    <citation type="submission" date="2021-07" db="EMBL/GenBank/DDBJ databases">
        <authorList>
            <consortium name="Genoscope - CEA"/>
            <person name="William W."/>
        </authorList>
    </citation>
    <scope>NUCLEOTIDE SEQUENCE [LARGE SCALE GENOMIC DNA]</scope>
</reference>
<gene>
    <name evidence="2" type="ORF">BRAPAZ1V2_A06P39480.2</name>
</gene>
<dbReference type="Gramene" id="A06p39480.2_BraZ1">
    <property type="protein sequence ID" value="A06p39480.2_BraZ1.CDS.1"/>
    <property type="gene ID" value="A06g39480.2_BraZ1"/>
</dbReference>
<accession>A0A8D9G786</accession>
<organism evidence="2 3">
    <name type="scientific">Brassica campestris</name>
    <name type="common">Field mustard</name>
    <dbReference type="NCBI Taxonomy" id="3711"/>
    <lineage>
        <taxon>Eukaryota</taxon>
        <taxon>Viridiplantae</taxon>
        <taxon>Streptophyta</taxon>
        <taxon>Embryophyta</taxon>
        <taxon>Tracheophyta</taxon>
        <taxon>Spermatophyta</taxon>
        <taxon>Magnoliopsida</taxon>
        <taxon>eudicotyledons</taxon>
        <taxon>Gunneridae</taxon>
        <taxon>Pentapetalae</taxon>
        <taxon>rosids</taxon>
        <taxon>malvids</taxon>
        <taxon>Brassicales</taxon>
        <taxon>Brassicaceae</taxon>
        <taxon>Brassiceae</taxon>
        <taxon>Brassica</taxon>
    </lineage>
</organism>